<keyword evidence="8" id="KW-1185">Reference proteome</keyword>
<evidence type="ECO:0000313" key="7">
    <source>
        <dbReference type="EMBL" id="BBX49473.1"/>
    </source>
</evidence>
<name>A0A6N4V5Q9_9MYCO</name>
<dbReference type="Gene3D" id="1.10.10.60">
    <property type="entry name" value="Homeodomain-like"/>
    <property type="match status" value="1"/>
</dbReference>
<dbReference type="FunFam" id="1.10.10.60:FF:000141">
    <property type="entry name" value="TetR family transcriptional regulator"/>
    <property type="match status" value="1"/>
</dbReference>
<keyword evidence="2" id="KW-0805">Transcription regulation</keyword>
<evidence type="ECO:0000256" key="1">
    <source>
        <dbReference type="ARBA" id="ARBA00011738"/>
    </source>
</evidence>
<dbReference type="GO" id="GO:0003700">
    <property type="term" value="F:DNA-binding transcription factor activity"/>
    <property type="evidence" value="ECO:0007669"/>
    <property type="project" value="TreeGrafter"/>
</dbReference>
<dbReference type="InterPro" id="IPR011075">
    <property type="entry name" value="TetR_C"/>
</dbReference>
<comment type="subunit">
    <text evidence="1">Homodimer.</text>
</comment>
<keyword evidence="3 5" id="KW-0238">DNA-binding</keyword>
<evidence type="ECO:0000256" key="5">
    <source>
        <dbReference type="PROSITE-ProRule" id="PRU00335"/>
    </source>
</evidence>
<evidence type="ECO:0000259" key="6">
    <source>
        <dbReference type="PROSITE" id="PS50977"/>
    </source>
</evidence>
<gene>
    <name evidence="7" type="ORF">MPOR_04990</name>
</gene>
<sequence>MGLVSLTVCGMPALRNEQSRRAILDAAMSMICELGYDKISIEAIARQAGVSKQTIYRWWPSKGAVILEAATESLGAVVAIPDTGDIVADIRTQLTAILDLITTTGFGPAYRSLIAAGQSDPDLLRALFDQIIEPNIQDFSARTALARQRGEMRGDADWQTLRDLLYGVVEYRLFHSMPLEPEYLDAVLEIVFHGVR</sequence>
<accession>A0A6N4V5Q9</accession>
<dbReference type="PANTHER" id="PTHR30055">
    <property type="entry name" value="HTH-TYPE TRANSCRIPTIONAL REGULATOR RUTR"/>
    <property type="match status" value="1"/>
</dbReference>
<dbReference type="InterPro" id="IPR009057">
    <property type="entry name" value="Homeodomain-like_sf"/>
</dbReference>
<dbReference type="PROSITE" id="PS50977">
    <property type="entry name" value="HTH_TETR_2"/>
    <property type="match status" value="1"/>
</dbReference>
<protein>
    <submittedName>
        <fullName evidence="7">TetR family transcriptional regulator</fullName>
    </submittedName>
</protein>
<dbReference type="Proteomes" id="UP000466785">
    <property type="component" value="Chromosome"/>
</dbReference>
<dbReference type="InterPro" id="IPR001647">
    <property type="entry name" value="HTH_TetR"/>
</dbReference>
<dbReference type="InterPro" id="IPR050109">
    <property type="entry name" value="HTH-type_TetR-like_transc_reg"/>
</dbReference>
<dbReference type="AlphaFoldDB" id="A0A6N4V5Q9"/>
<dbReference type="SUPFAM" id="SSF48498">
    <property type="entry name" value="Tetracyclin repressor-like, C-terminal domain"/>
    <property type="match status" value="1"/>
</dbReference>
<evidence type="ECO:0000256" key="2">
    <source>
        <dbReference type="ARBA" id="ARBA00023015"/>
    </source>
</evidence>
<dbReference type="GO" id="GO:0000976">
    <property type="term" value="F:transcription cis-regulatory region binding"/>
    <property type="evidence" value="ECO:0007669"/>
    <property type="project" value="TreeGrafter"/>
</dbReference>
<evidence type="ECO:0000256" key="3">
    <source>
        <dbReference type="ARBA" id="ARBA00023125"/>
    </source>
</evidence>
<dbReference type="GO" id="GO:0045892">
    <property type="term" value="P:negative regulation of DNA-templated transcription"/>
    <property type="evidence" value="ECO:0007669"/>
    <property type="project" value="UniProtKB-ARBA"/>
</dbReference>
<dbReference type="Pfam" id="PF16859">
    <property type="entry name" value="TetR_C_11"/>
    <property type="match status" value="1"/>
</dbReference>
<dbReference type="PANTHER" id="PTHR30055:SF148">
    <property type="entry name" value="TETR-FAMILY TRANSCRIPTIONAL REGULATOR"/>
    <property type="match status" value="1"/>
</dbReference>
<keyword evidence="4" id="KW-0804">Transcription</keyword>
<organism evidence="7 8">
    <name type="scientific">Mycolicibacterium poriferae</name>
    <dbReference type="NCBI Taxonomy" id="39694"/>
    <lineage>
        <taxon>Bacteria</taxon>
        <taxon>Bacillati</taxon>
        <taxon>Actinomycetota</taxon>
        <taxon>Actinomycetes</taxon>
        <taxon>Mycobacteriales</taxon>
        <taxon>Mycobacteriaceae</taxon>
        <taxon>Mycolicibacterium</taxon>
    </lineage>
</organism>
<dbReference type="InterPro" id="IPR036271">
    <property type="entry name" value="Tet_transcr_reg_TetR-rel_C_sf"/>
</dbReference>
<dbReference type="SUPFAM" id="SSF46689">
    <property type="entry name" value="Homeodomain-like"/>
    <property type="match status" value="1"/>
</dbReference>
<reference evidence="7 8" key="1">
    <citation type="journal article" date="2019" name="Emerg. Microbes Infect.">
        <title>Comprehensive subspecies identification of 175 nontuberculous mycobacteria species based on 7547 genomic profiles.</title>
        <authorList>
            <person name="Matsumoto Y."/>
            <person name="Kinjo T."/>
            <person name="Motooka D."/>
            <person name="Nabeya D."/>
            <person name="Jung N."/>
            <person name="Uechi K."/>
            <person name="Horii T."/>
            <person name="Iida T."/>
            <person name="Fujita J."/>
            <person name="Nakamura S."/>
        </authorList>
    </citation>
    <scope>NUCLEOTIDE SEQUENCE [LARGE SCALE GENOMIC DNA]</scope>
    <source>
        <strain evidence="7 8">JCM 12603</strain>
    </source>
</reference>
<dbReference type="PRINTS" id="PR00455">
    <property type="entry name" value="HTHTETR"/>
</dbReference>
<dbReference type="Pfam" id="PF00440">
    <property type="entry name" value="TetR_N"/>
    <property type="match status" value="1"/>
</dbReference>
<evidence type="ECO:0000313" key="8">
    <source>
        <dbReference type="Proteomes" id="UP000466785"/>
    </source>
</evidence>
<evidence type="ECO:0000256" key="4">
    <source>
        <dbReference type="ARBA" id="ARBA00023163"/>
    </source>
</evidence>
<dbReference type="EMBL" id="AP022570">
    <property type="protein sequence ID" value="BBX49473.1"/>
    <property type="molecule type" value="Genomic_DNA"/>
</dbReference>
<feature type="DNA-binding region" description="H-T-H motif" evidence="5">
    <location>
        <begin position="40"/>
        <end position="59"/>
    </location>
</feature>
<feature type="domain" description="HTH tetR-type" evidence="6">
    <location>
        <begin position="17"/>
        <end position="77"/>
    </location>
</feature>
<proteinExistence type="predicted"/>
<dbReference type="Gene3D" id="1.10.357.10">
    <property type="entry name" value="Tetracycline Repressor, domain 2"/>
    <property type="match status" value="1"/>
</dbReference>
<dbReference type="KEGG" id="mpof:MPOR_04990"/>